<name>A0AAV4XB46_CAEEX</name>
<dbReference type="AlphaFoldDB" id="A0AAV4XB46"/>
<proteinExistence type="predicted"/>
<keyword evidence="2" id="KW-1185">Reference proteome</keyword>
<accession>A0AAV4XB46</accession>
<comment type="caution">
    <text evidence="1">The sequence shown here is derived from an EMBL/GenBank/DDBJ whole genome shotgun (WGS) entry which is preliminary data.</text>
</comment>
<dbReference type="EMBL" id="BPLR01017389">
    <property type="protein sequence ID" value="GIY91200.1"/>
    <property type="molecule type" value="Genomic_DNA"/>
</dbReference>
<evidence type="ECO:0000313" key="1">
    <source>
        <dbReference type="EMBL" id="GIY91200.1"/>
    </source>
</evidence>
<protein>
    <submittedName>
        <fullName evidence="1">Uncharacterized protein</fullName>
    </submittedName>
</protein>
<evidence type="ECO:0000313" key="2">
    <source>
        <dbReference type="Proteomes" id="UP001054945"/>
    </source>
</evidence>
<dbReference type="Proteomes" id="UP001054945">
    <property type="component" value="Unassembled WGS sequence"/>
</dbReference>
<reference evidence="1 2" key="1">
    <citation type="submission" date="2021-06" db="EMBL/GenBank/DDBJ databases">
        <title>Caerostris extrusa draft genome.</title>
        <authorList>
            <person name="Kono N."/>
            <person name="Arakawa K."/>
        </authorList>
    </citation>
    <scope>NUCLEOTIDE SEQUENCE [LARGE SCALE GENOMIC DNA]</scope>
</reference>
<organism evidence="1 2">
    <name type="scientific">Caerostris extrusa</name>
    <name type="common">Bark spider</name>
    <name type="synonym">Caerostris bankana</name>
    <dbReference type="NCBI Taxonomy" id="172846"/>
    <lineage>
        <taxon>Eukaryota</taxon>
        <taxon>Metazoa</taxon>
        <taxon>Ecdysozoa</taxon>
        <taxon>Arthropoda</taxon>
        <taxon>Chelicerata</taxon>
        <taxon>Arachnida</taxon>
        <taxon>Araneae</taxon>
        <taxon>Araneomorphae</taxon>
        <taxon>Entelegynae</taxon>
        <taxon>Araneoidea</taxon>
        <taxon>Araneidae</taxon>
        <taxon>Caerostris</taxon>
    </lineage>
</organism>
<sequence length="129" mass="14775">MGMRCGENAHRTLTFRIGKKQLWNEVWREKKKKSAIVREGFGSKWWQRPLQLLLSNFVEQINASNFSKRERKRGSNRGGCSRRKRNCYVRIVCPSTGPNGEGGGGSRTMAQEKGVAQEQMVMQGDRIPF</sequence>
<gene>
    <name evidence="1" type="ORF">CEXT_472811</name>
</gene>